<name>A0A0G1SI63_9BACT</name>
<dbReference type="GO" id="GO:0004540">
    <property type="term" value="F:RNA nuclease activity"/>
    <property type="evidence" value="ECO:0007669"/>
    <property type="project" value="InterPro"/>
</dbReference>
<dbReference type="AlphaFoldDB" id="A0A0G1SI63"/>
<sequence>MNKSAVFIDAANIELSAKSKGWRVDYKKLYDWLKSNYKIGYVGFFTARFETSEHEKFLTFLKKTGYNLVTKPLKHILDKDRHHMRKANFDVEITVGAMKRKNDFEIMVLFSGDSDFNYLIRELKTLGKKVIVVSMKYHVSKELVESSDKYIDITKIKKLVARSPQKSPSFTTGG</sequence>
<dbReference type="EMBL" id="LCOA01000015">
    <property type="protein sequence ID" value="KKU69096.1"/>
    <property type="molecule type" value="Genomic_DNA"/>
</dbReference>
<evidence type="ECO:0000313" key="3">
    <source>
        <dbReference type="Proteomes" id="UP000034565"/>
    </source>
</evidence>
<gene>
    <name evidence="2" type="ORF">UX92_C0015G0003</name>
</gene>
<evidence type="ECO:0000313" key="2">
    <source>
        <dbReference type="EMBL" id="KKU69096.1"/>
    </source>
</evidence>
<evidence type="ECO:0000259" key="1">
    <source>
        <dbReference type="Pfam" id="PF01936"/>
    </source>
</evidence>
<dbReference type="CDD" id="cd10911">
    <property type="entry name" value="PIN_LabA"/>
    <property type="match status" value="1"/>
</dbReference>
<organism evidence="2 3">
    <name type="scientific">Candidatus Amesbacteria bacterium GW2011_GWA1_47_20</name>
    <dbReference type="NCBI Taxonomy" id="1618354"/>
    <lineage>
        <taxon>Bacteria</taxon>
        <taxon>Candidatus Amesiibacteriota</taxon>
    </lineage>
</organism>
<dbReference type="PANTHER" id="PTHR35458">
    <property type="entry name" value="SLR0755 PROTEIN"/>
    <property type="match status" value="1"/>
</dbReference>
<feature type="domain" description="NYN" evidence="1">
    <location>
        <begin position="4"/>
        <end position="153"/>
    </location>
</feature>
<dbReference type="Gene3D" id="3.40.50.1010">
    <property type="entry name" value="5'-nuclease"/>
    <property type="match status" value="1"/>
</dbReference>
<accession>A0A0G1SI63</accession>
<dbReference type="Proteomes" id="UP000034565">
    <property type="component" value="Unassembled WGS sequence"/>
</dbReference>
<dbReference type="PANTHER" id="PTHR35458:SF2">
    <property type="entry name" value="SLR0755 PROTEIN"/>
    <property type="match status" value="1"/>
</dbReference>
<dbReference type="Pfam" id="PF01936">
    <property type="entry name" value="NYN"/>
    <property type="match status" value="1"/>
</dbReference>
<reference evidence="2 3" key="1">
    <citation type="journal article" date="2015" name="Nature">
        <title>rRNA introns, odd ribosomes, and small enigmatic genomes across a large radiation of phyla.</title>
        <authorList>
            <person name="Brown C.T."/>
            <person name="Hug L.A."/>
            <person name="Thomas B.C."/>
            <person name="Sharon I."/>
            <person name="Castelle C.J."/>
            <person name="Singh A."/>
            <person name="Wilkins M.J."/>
            <person name="Williams K.H."/>
            <person name="Banfield J.F."/>
        </authorList>
    </citation>
    <scope>NUCLEOTIDE SEQUENCE [LARGE SCALE GENOMIC DNA]</scope>
</reference>
<dbReference type="InterPro" id="IPR021139">
    <property type="entry name" value="NYN"/>
</dbReference>
<proteinExistence type="predicted"/>
<dbReference type="InterPro" id="IPR047140">
    <property type="entry name" value="LabA"/>
</dbReference>
<protein>
    <recommendedName>
        <fullName evidence="1">NYN domain-containing protein</fullName>
    </recommendedName>
</protein>
<comment type="caution">
    <text evidence="2">The sequence shown here is derived from an EMBL/GenBank/DDBJ whole genome shotgun (WGS) entry which is preliminary data.</text>
</comment>